<comment type="caution">
    <text evidence="1">The sequence shown here is derived from an EMBL/GenBank/DDBJ whole genome shotgun (WGS) entry which is preliminary data.</text>
</comment>
<organism evidence="1">
    <name type="scientific">marine sediment metagenome</name>
    <dbReference type="NCBI Taxonomy" id="412755"/>
    <lineage>
        <taxon>unclassified sequences</taxon>
        <taxon>metagenomes</taxon>
        <taxon>ecological metagenomes</taxon>
    </lineage>
</organism>
<dbReference type="AlphaFoldDB" id="A0A0F9JUK4"/>
<gene>
    <name evidence="1" type="ORF">LCGC14_1483900</name>
</gene>
<name>A0A0F9JUK4_9ZZZZ</name>
<sequence>MTLQASLKSITHSVWNRRIVGSEEDVKANGTDLFLTAGVTKFGEGNKFDVDLCAEDEALSGIIVGQADDATDLDKDSDDTYSDNVNLKMGVPIPSEEMYLTAVTAATITFGKILQCDGGFFEDTDFSAGACTVNVPWLSMMFQSIEAVTGVSGLEIIFLAKRV</sequence>
<protein>
    <submittedName>
        <fullName evidence="1">Uncharacterized protein</fullName>
    </submittedName>
</protein>
<proteinExistence type="predicted"/>
<evidence type="ECO:0000313" key="1">
    <source>
        <dbReference type="EMBL" id="KKM66166.1"/>
    </source>
</evidence>
<reference evidence="1" key="1">
    <citation type="journal article" date="2015" name="Nature">
        <title>Complex archaea that bridge the gap between prokaryotes and eukaryotes.</title>
        <authorList>
            <person name="Spang A."/>
            <person name="Saw J.H."/>
            <person name="Jorgensen S.L."/>
            <person name="Zaremba-Niedzwiedzka K."/>
            <person name="Martijn J."/>
            <person name="Lind A.E."/>
            <person name="van Eijk R."/>
            <person name="Schleper C."/>
            <person name="Guy L."/>
            <person name="Ettema T.J."/>
        </authorList>
    </citation>
    <scope>NUCLEOTIDE SEQUENCE</scope>
</reference>
<dbReference type="EMBL" id="LAZR01010587">
    <property type="protein sequence ID" value="KKM66166.1"/>
    <property type="molecule type" value="Genomic_DNA"/>
</dbReference>
<accession>A0A0F9JUK4</accession>